<feature type="compositionally biased region" description="Basic and acidic residues" evidence="2">
    <location>
        <begin position="401"/>
        <end position="412"/>
    </location>
</feature>
<gene>
    <name evidence="3" type="ORF">COCON_G00173040</name>
</gene>
<protein>
    <submittedName>
        <fullName evidence="3">Uncharacterized protein</fullName>
    </submittedName>
</protein>
<evidence type="ECO:0000256" key="2">
    <source>
        <dbReference type="SAM" id="MobiDB-lite"/>
    </source>
</evidence>
<dbReference type="Proteomes" id="UP001152803">
    <property type="component" value="Unassembled WGS sequence"/>
</dbReference>
<keyword evidence="4" id="KW-1185">Reference proteome</keyword>
<feature type="coiled-coil region" evidence="1">
    <location>
        <begin position="227"/>
        <end position="261"/>
    </location>
</feature>
<accession>A0A9Q1D4R7</accession>
<sequence length="470" mass="52045">MTKLQVLNAYFTERLMVAVHEIMNVVGETLFEYQDETERTKRENEILRRRLRDVGLDAEAGFPQSAPLLSADRTVSEQQEWSSREQDPDPPLTAVKLEFTEPQSNRREEEEDHRQEEELHCAPESGTDGSVIPSPCSKRECDLDTLNQPTFPSPCGKQGSQQDSDNHPDVILHIGNTEEQELVPNVTHYPVKTETGGVDCDISDHPAESLFLDVLPTQSENGGRRLMAAMQEIMQVVEGTLMEYQEENDRTKKENEVLRRKLRGAGLDSETANAVSKSAPLLSADRTVSEQQEWSSREQDPDPPLTAVKLEFTEPQRNRREEEEDHRQEEELHCAPESGADGSVIPSPCSKRECDPALATFPSPRGKRESRPGSRNHPDPKLQIGNAEEQDPVPDVAQRQVKTESDRVDCDLSVRPAESAPGGSCGAGTPGTGAALRRPSGAPRKTPLRSRGTPRSPAFTAGRCSSSCRG</sequence>
<organism evidence="3 4">
    <name type="scientific">Conger conger</name>
    <name type="common">Conger eel</name>
    <name type="synonym">Muraena conger</name>
    <dbReference type="NCBI Taxonomy" id="82655"/>
    <lineage>
        <taxon>Eukaryota</taxon>
        <taxon>Metazoa</taxon>
        <taxon>Chordata</taxon>
        <taxon>Craniata</taxon>
        <taxon>Vertebrata</taxon>
        <taxon>Euteleostomi</taxon>
        <taxon>Actinopterygii</taxon>
        <taxon>Neopterygii</taxon>
        <taxon>Teleostei</taxon>
        <taxon>Anguilliformes</taxon>
        <taxon>Congridae</taxon>
        <taxon>Conger</taxon>
    </lineage>
</organism>
<feature type="compositionally biased region" description="Basic and acidic residues" evidence="2">
    <location>
        <begin position="311"/>
        <end position="334"/>
    </location>
</feature>
<evidence type="ECO:0000313" key="3">
    <source>
        <dbReference type="EMBL" id="KAJ8258292.1"/>
    </source>
</evidence>
<evidence type="ECO:0000256" key="1">
    <source>
        <dbReference type="SAM" id="Coils"/>
    </source>
</evidence>
<dbReference type="EMBL" id="JAFJMO010000013">
    <property type="protein sequence ID" value="KAJ8258292.1"/>
    <property type="molecule type" value="Genomic_DNA"/>
</dbReference>
<evidence type="ECO:0000313" key="4">
    <source>
        <dbReference type="Proteomes" id="UP001152803"/>
    </source>
</evidence>
<name>A0A9Q1D4R7_CONCO</name>
<comment type="caution">
    <text evidence="3">The sequence shown here is derived from an EMBL/GenBank/DDBJ whole genome shotgun (WGS) entry which is preliminary data.</text>
</comment>
<feature type="region of interest" description="Disordered" evidence="2">
    <location>
        <begin position="267"/>
        <end position="470"/>
    </location>
</feature>
<dbReference type="AlphaFoldDB" id="A0A9Q1D4R7"/>
<keyword evidence="1" id="KW-0175">Coiled coil</keyword>
<feature type="compositionally biased region" description="Basic and acidic residues" evidence="2">
    <location>
        <begin position="366"/>
        <end position="380"/>
    </location>
</feature>
<reference evidence="3" key="1">
    <citation type="journal article" date="2023" name="Science">
        <title>Genome structures resolve the early diversification of teleost fishes.</title>
        <authorList>
            <person name="Parey E."/>
            <person name="Louis A."/>
            <person name="Montfort J."/>
            <person name="Bouchez O."/>
            <person name="Roques C."/>
            <person name="Iampietro C."/>
            <person name="Lluch J."/>
            <person name="Castinel A."/>
            <person name="Donnadieu C."/>
            <person name="Desvignes T."/>
            <person name="Floi Bucao C."/>
            <person name="Jouanno E."/>
            <person name="Wen M."/>
            <person name="Mejri S."/>
            <person name="Dirks R."/>
            <person name="Jansen H."/>
            <person name="Henkel C."/>
            <person name="Chen W.J."/>
            <person name="Zahm M."/>
            <person name="Cabau C."/>
            <person name="Klopp C."/>
            <person name="Thompson A.W."/>
            <person name="Robinson-Rechavi M."/>
            <person name="Braasch I."/>
            <person name="Lecointre G."/>
            <person name="Bobe J."/>
            <person name="Postlethwait J.H."/>
            <person name="Berthelot C."/>
            <person name="Roest Crollius H."/>
            <person name="Guiguen Y."/>
        </authorList>
    </citation>
    <scope>NUCLEOTIDE SEQUENCE</scope>
    <source>
        <strain evidence="3">Concon-B</strain>
    </source>
</reference>
<proteinExistence type="predicted"/>
<feature type="region of interest" description="Disordered" evidence="2">
    <location>
        <begin position="62"/>
        <end position="136"/>
    </location>
</feature>
<dbReference type="OrthoDB" id="10018191at2759"/>
<feature type="compositionally biased region" description="Basic and acidic residues" evidence="2">
    <location>
        <begin position="104"/>
        <end position="121"/>
    </location>
</feature>